<sequence>MTIRSQWIFSETGLQSLTAAGHSIGWLKAWVRSAGADSISVHLLESERWQHEHADWRIIFADESELAGAAIALGLQVGFDQFGRLEIADASSFGLDNPQRTCWVYRNGERLILFIPKGDIAYQRMQYLKHINGGRPLRSLAILPDESGAMKLEPGLSGTLVSGTELPPHNALNCDGVLLEEQVVDQLRKRGLSLRTVESCTAGAIAARIGRVPGASDVLERAWVTYSNDAKSDEVDVPAEMIEKCGAVSREVVSAMAEGGISDGCVCIAVSGVAGPAGGSDEKPVGTVWVAVAMTGENAETQQLQLSGSRNEIQWRTVNAALSMLIERLK</sequence>
<evidence type="ECO:0000313" key="2">
    <source>
        <dbReference type="EMBL" id="ATX82064.1"/>
    </source>
</evidence>
<evidence type="ECO:0000259" key="1">
    <source>
        <dbReference type="Pfam" id="PF02464"/>
    </source>
</evidence>
<dbReference type="Pfam" id="PF02464">
    <property type="entry name" value="CinA"/>
    <property type="match status" value="1"/>
</dbReference>
<dbReference type="EMBL" id="CP018800">
    <property type="protein sequence ID" value="ATX82064.1"/>
    <property type="molecule type" value="Genomic_DNA"/>
</dbReference>
<feature type="domain" description="CinA C-terminal" evidence="1">
    <location>
        <begin position="179"/>
        <end position="328"/>
    </location>
</feature>
<dbReference type="KEGG" id="mfn:Ga0123462_1200"/>
<gene>
    <name evidence="2" type="ORF">Ga0123462_1200</name>
</gene>
<dbReference type="InterPro" id="IPR036653">
    <property type="entry name" value="CinA-like_C"/>
</dbReference>
<dbReference type="RefSeq" id="WP_198507297.1">
    <property type="nucleotide sequence ID" value="NZ_CP018800.1"/>
</dbReference>
<dbReference type="Proteomes" id="UP000231637">
    <property type="component" value="Chromosome"/>
</dbReference>
<protein>
    <submittedName>
        <fullName evidence="2">Amidohydrolase, PncC family</fullName>
    </submittedName>
</protein>
<evidence type="ECO:0000313" key="3">
    <source>
        <dbReference type="Proteomes" id="UP000231637"/>
    </source>
</evidence>
<reference evidence="2 3" key="1">
    <citation type="submission" date="2016-12" db="EMBL/GenBank/DDBJ databases">
        <title>Isolation and genomic insights into novel planktonic Zetaproteobacteria from stratified waters of the Chesapeake Bay.</title>
        <authorList>
            <person name="McAllister S.M."/>
            <person name="Kato S."/>
            <person name="Chan C.S."/>
            <person name="Chiu B.K."/>
            <person name="Field E.K."/>
        </authorList>
    </citation>
    <scope>NUCLEOTIDE SEQUENCE [LARGE SCALE GENOMIC DNA]</scope>
    <source>
        <strain evidence="2 3">CP-8</strain>
    </source>
</reference>
<proteinExistence type="predicted"/>
<dbReference type="Gene3D" id="3.90.950.20">
    <property type="entry name" value="CinA-like"/>
    <property type="match status" value="1"/>
</dbReference>
<keyword evidence="3" id="KW-1185">Reference proteome</keyword>
<dbReference type="NCBIfam" id="TIGR00199">
    <property type="entry name" value="PncC_domain"/>
    <property type="match status" value="1"/>
</dbReference>
<organism evidence="2 3">
    <name type="scientific">Mariprofundus ferrinatatus</name>
    <dbReference type="NCBI Taxonomy" id="1921087"/>
    <lineage>
        <taxon>Bacteria</taxon>
        <taxon>Pseudomonadati</taxon>
        <taxon>Pseudomonadota</taxon>
        <taxon>Candidatius Mariprofundia</taxon>
        <taxon>Mariprofundales</taxon>
        <taxon>Mariprofundaceae</taxon>
        <taxon>Mariprofundus</taxon>
    </lineage>
</organism>
<dbReference type="SUPFAM" id="SSF142433">
    <property type="entry name" value="CinA-like"/>
    <property type="match status" value="1"/>
</dbReference>
<dbReference type="AlphaFoldDB" id="A0A2K8LAV0"/>
<dbReference type="InterPro" id="IPR008136">
    <property type="entry name" value="CinA_C"/>
</dbReference>
<accession>A0A2K8LAV0</accession>
<name>A0A2K8LAV0_9PROT</name>
<dbReference type="GO" id="GO:0016787">
    <property type="term" value="F:hydrolase activity"/>
    <property type="evidence" value="ECO:0007669"/>
    <property type="project" value="UniProtKB-KW"/>
</dbReference>
<keyword evidence="2" id="KW-0378">Hydrolase</keyword>